<sequence length="347" mass="39407">INSLKSVLSIIFNKAPSKINSVDEKKVLSYILSLRLEGKCSIESISNLMKRFGLANNSTGFISQYLKHVGSLLPGTLINKEENIRLMVFASDEIFSKNTPVLVTVDPVSSAILKMELSDTRKAKDWVEHWNCIENNGHIAVYLVSDEGSGLTSGHSQGLSDVSWQPDTFHTIAHRLGLWVDRFERSAYQAIEKEYNCQKKINSARSAEVVSKRTAAYDAATQVTHKKIELYEQFKYVYTGIIKELHVFDLNGNLRQRKDAEDTIQIYLDLIDTLNHKTLSETINKIRKVVPKLLTYFDNASTIVTNLENTGLDKDALKTLCAGWQWHKRYIKSKKTGSRNYCQEHES</sequence>
<protein>
    <recommendedName>
        <fullName evidence="3">Transposase</fullName>
    </recommendedName>
</protein>
<dbReference type="RefSeq" id="WP_178368414.1">
    <property type="nucleotide sequence ID" value="NZ_JACADJ010000165.1"/>
</dbReference>
<dbReference type="EMBL" id="JACADJ010000165">
    <property type="protein sequence ID" value="NWH06973.1"/>
    <property type="molecule type" value="Genomic_DNA"/>
</dbReference>
<feature type="non-terminal residue" evidence="1">
    <location>
        <position position="1"/>
    </location>
</feature>
<evidence type="ECO:0000313" key="1">
    <source>
        <dbReference type="EMBL" id="NWH06973.1"/>
    </source>
</evidence>
<evidence type="ECO:0000313" key="2">
    <source>
        <dbReference type="Proteomes" id="UP000553343"/>
    </source>
</evidence>
<dbReference type="AlphaFoldDB" id="A0A850T5A9"/>
<feature type="non-terminal residue" evidence="1">
    <location>
        <position position="347"/>
    </location>
</feature>
<accession>A0A850T5A9</accession>
<gene>
    <name evidence="1" type="ORF">HXW94_18685</name>
</gene>
<dbReference type="Proteomes" id="UP000553343">
    <property type="component" value="Unassembled WGS sequence"/>
</dbReference>
<keyword evidence="2" id="KW-1185">Reference proteome</keyword>
<evidence type="ECO:0008006" key="3">
    <source>
        <dbReference type="Google" id="ProtNLM"/>
    </source>
</evidence>
<proteinExistence type="predicted"/>
<reference evidence="1 2" key="1">
    <citation type="submission" date="2020-06" db="EMBL/GenBank/DDBJ databases">
        <title>High-quality draft genome of sulfate reducer Desulfobacter latus type strain AcrS2 isolated from marine sediment.</title>
        <authorList>
            <person name="Hoppe M."/>
            <person name="Larsen C.K."/>
            <person name="Marshall I.P.G."/>
            <person name="Schramm A."/>
            <person name="Marietou A.G."/>
        </authorList>
    </citation>
    <scope>NUCLEOTIDE SEQUENCE [LARGE SCALE GENOMIC DNA]</scope>
    <source>
        <strain evidence="1 2">AcRS2</strain>
    </source>
</reference>
<name>A0A850T5A9_9BACT</name>
<comment type="caution">
    <text evidence="1">The sequence shown here is derived from an EMBL/GenBank/DDBJ whole genome shotgun (WGS) entry which is preliminary data.</text>
</comment>
<organism evidence="1 2">
    <name type="scientific">Desulfobacter latus</name>
    <dbReference type="NCBI Taxonomy" id="2292"/>
    <lineage>
        <taxon>Bacteria</taxon>
        <taxon>Pseudomonadati</taxon>
        <taxon>Thermodesulfobacteriota</taxon>
        <taxon>Desulfobacteria</taxon>
        <taxon>Desulfobacterales</taxon>
        <taxon>Desulfobacteraceae</taxon>
        <taxon>Desulfobacter</taxon>
    </lineage>
</organism>